<dbReference type="Gene3D" id="1.10.10.60">
    <property type="entry name" value="Homeodomain-like"/>
    <property type="match status" value="1"/>
</dbReference>
<evidence type="ECO:0000313" key="2">
    <source>
        <dbReference type="EMBL" id="TKK66177.1"/>
    </source>
</evidence>
<protein>
    <submittedName>
        <fullName evidence="2">IS481 family transposase</fullName>
    </submittedName>
</protein>
<dbReference type="OrthoDB" id="930609at2"/>
<dbReference type="Proteomes" id="UP000305848">
    <property type="component" value="Unassembled WGS sequence"/>
</dbReference>
<gene>
    <name evidence="2" type="ORF">FC093_18170</name>
</gene>
<sequence>MNDGKRQIKARETWVKCFEELGSVSKAARKCGIPRSTLYRWIKRCNTEGKDCLKGRSKRPKKLAKQKINDDLEQLIQSIRSTYNFGPQRIHIHLLRVHHIDLSSATIWRVLKKHHTPAIKKYRKHSDYTRYSRPVPGDRVQLDVTKVGAKCYQFTAVDDCTRLRALKLYPNKKAESTVDFLGYVLDVFQFPVQRVQTDWGTEFFNDLFQYELAEHFIKFRPIKPRSPHLNGKVERSQLSDKAEFYSTIPYKERNLELAPRLLEWQHFYNHKRPHASLNGKTPYERYLELEQLIPIQPKVTAKYWEKEVEIIPRNSRWYYRK</sequence>
<dbReference type="PANTHER" id="PTHR35004:SF7">
    <property type="entry name" value="INTEGRASE PROTEIN"/>
    <property type="match status" value="1"/>
</dbReference>
<dbReference type="NCBIfam" id="NF033577">
    <property type="entry name" value="transpos_IS481"/>
    <property type="match status" value="1"/>
</dbReference>
<dbReference type="PROSITE" id="PS50994">
    <property type="entry name" value="INTEGRASE"/>
    <property type="match status" value="1"/>
</dbReference>
<dbReference type="InterPro" id="IPR009057">
    <property type="entry name" value="Homeodomain-like_sf"/>
</dbReference>
<dbReference type="InterPro" id="IPR047656">
    <property type="entry name" value="IS481-like_transpos"/>
</dbReference>
<dbReference type="GO" id="GO:0003676">
    <property type="term" value="F:nucleic acid binding"/>
    <property type="evidence" value="ECO:0007669"/>
    <property type="project" value="InterPro"/>
</dbReference>
<dbReference type="GO" id="GO:0015074">
    <property type="term" value="P:DNA integration"/>
    <property type="evidence" value="ECO:0007669"/>
    <property type="project" value="InterPro"/>
</dbReference>
<dbReference type="EMBL" id="SZQL01000016">
    <property type="protein sequence ID" value="TKK66177.1"/>
    <property type="molecule type" value="Genomic_DNA"/>
</dbReference>
<feature type="domain" description="Integrase catalytic" evidence="1">
    <location>
        <begin position="130"/>
        <end position="290"/>
    </location>
</feature>
<dbReference type="Gene3D" id="3.30.420.10">
    <property type="entry name" value="Ribonuclease H-like superfamily/Ribonuclease H"/>
    <property type="match status" value="1"/>
</dbReference>
<dbReference type="InterPro" id="IPR001584">
    <property type="entry name" value="Integrase_cat-core"/>
</dbReference>
<dbReference type="Pfam" id="PF13565">
    <property type="entry name" value="HTH_32"/>
    <property type="match status" value="1"/>
</dbReference>
<dbReference type="SUPFAM" id="SSF46689">
    <property type="entry name" value="Homeodomain-like"/>
    <property type="match status" value="1"/>
</dbReference>
<dbReference type="SUPFAM" id="SSF53098">
    <property type="entry name" value="Ribonuclease H-like"/>
    <property type="match status" value="1"/>
</dbReference>
<dbReference type="RefSeq" id="WP_137263233.1">
    <property type="nucleotide sequence ID" value="NZ_SZQL01000016.1"/>
</dbReference>
<organism evidence="2 3">
    <name type="scientific">Ilyomonas limi</name>
    <dbReference type="NCBI Taxonomy" id="2575867"/>
    <lineage>
        <taxon>Bacteria</taxon>
        <taxon>Pseudomonadati</taxon>
        <taxon>Bacteroidota</taxon>
        <taxon>Chitinophagia</taxon>
        <taxon>Chitinophagales</taxon>
        <taxon>Chitinophagaceae</taxon>
        <taxon>Ilyomonas</taxon>
    </lineage>
</organism>
<name>A0A4U3KYH4_9BACT</name>
<comment type="caution">
    <text evidence="2">The sequence shown here is derived from an EMBL/GenBank/DDBJ whole genome shotgun (WGS) entry which is preliminary data.</text>
</comment>
<accession>A0A4U3KYH4</accession>
<dbReference type="InterPro" id="IPR012337">
    <property type="entry name" value="RNaseH-like_sf"/>
</dbReference>
<dbReference type="PANTHER" id="PTHR35004">
    <property type="entry name" value="TRANSPOSASE RV3428C-RELATED"/>
    <property type="match status" value="1"/>
</dbReference>
<keyword evidence="3" id="KW-1185">Reference proteome</keyword>
<proteinExistence type="predicted"/>
<evidence type="ECO:0000313" key="3">
    <source>
        <dbReference type="Proteomes" id="UP000305848"/>
    </source>
</evidence>
<reference evidence="2 3" key="1">
    <citation type="submission" date="2019-05" db="EMBL/GenBank/DDBJ databases">
        <title>Panacibacter sp. strain 17mud1-8 Genome sequencing and assembly.</title>
        <authorList>
            <person name="Chhetri G."/>
        </authorList>
    </citation>
    <scope>NUCLEOTIDE SEQUENCE [LARGE SCALE GENOMIC DNA]</scope>
    <source>
        <strain evidence="2 3">17mud1-8</strain>
    </source>
</reference>
<dbReference type="InterPro" id="IPR036397">
    <property type="entry name" value="RNaseH_sf"/>
</dbReference>
<dbReference type="Pfam" id="PF13683">
    <property type="entry name" value="rve_3"/>
    <property type="match status" value="1"/>
</dbReference>
<dbReference type="AlphaFoldDB" id="A0A4U3KYH4"/>
<evidence type="ECO:0000259" key="1">
    <source>
        <dbReference type="PROSITE" id="PS50994"/>
    </source>
</evidence>